<protein>
    <submittedName>
        <fullName evidence="2">Uncharacterized protein</fullName>
    </submittedName>
</protein>
<sequence>MICSFFSECKRDKAGERIWLFFCLMWSSLAWLGFGDLCCRCIAHISLELIISLELMIIFPHPPVYLSLFLLCLRNGTELELVISGLGGMDTWREILRSVRTYIHIT</sequence>
<comment type="caution">
    <text evidence="2">The sequence shown here is derived from an EMBL/GenBank/DDBJ whole genome shotgun (WGS) entry which is preliminary data.</text>
</comment>
<evidence type="ECO:0000313" key="3">
    <source>
        <dbReference type="Proteomes" id="UP001270362"/>
    </source>
</evidence>
<reference evidence="2" key="2">
    <citation type="submission" date="2023-06" db="EMBL/GenBank/DDBJ databases">
        <authorList>
            <consortium name="Lawrence Berkeley National Laboratory"/>
            <person name="Haridas S."/>
            <person name="Hensen N."/>
            <person name="Bonometti L."/>
            <person name="Westerberg I."/>
            <person name="Brannstrom I.O."/>
            <person name="Guillou S."/>
            <person name="Cros-Aarteil S."/>
            <person name="Calhoun S."/>
            <person name="Kuo A."/>
            <person name="Mondo S."/>
            <person name="Pangilinan J."/>
            <person name="Riley R."/>
            <person name="Labutti K."/>
            <person name="Andreopoulos B."/>
            <person name="Lipzen A."/>
            <person name="Chen C."/>
            <person name="Yanf M."/>
            <person name="Daum C."/>
            <person name="Ng V."/>
            <person name="Clum A."/>
            <person name="Steindorff A."/>
            <person name="Ohm R."/>
            <person name="Martin F."/>
            <person name="Silar P."/>
            <person name="Natvig D."/>
            <person name="Lalanne C."/>
            <person name="Gautier V."/>
            <person name="Ament-Velasquez S.L."/>
            <person name="Kruys A."/>
            <person name="Hutchinson M.I."/>
            <person name="Powell A.J."/>
            <person name="Barry K."/>
            <person name="Miller A.N."/>
            <person name="Grigoriev I.V."/>
            <person name="Debuchy R."/>
            <person name="Gladieux P."/>
            <person name="Thoren M.H."/>
            <person name="Johannesson H."/>
        </authorList>
    </citation>
    <scope>NUCLEOTIDE SEQUENCE</scope>
    <source>
        <strain evidence="2">CBS 314.62</strain>
    </source>
</reference>
<dbReference type="AlphaFoldDB" id="A0AAE0X6J6"/>
<evidence type="ECO:0000256" key="1">
    <source>
        <dbReference type="SAM" id="Phobius"/>
    </source>
</evidence>
<keyword evidence="3" id="KW-1185">Reference proteome</keyword>
<accession>A0AAE0X6J6</accession>
<keyword evidence="1" id="KW-0812">Transmembrane</keyword>
<keyword evidence="1" id="KW-0472">Membrane</keyword>
<dbReference type="Proteomes" id="UP001270362">
    <property type="component" value="Unassembled WGS sequence"/>
</dbReference>
<evidence type="ECO:0000313" key="2">
    <source>
        <dbReference type="EMBL" id="KAK3685853.1"/>
    </source>
</evidence>
<organism evidence="2 3">
    <name type="scientific">Podospora appendiculata</name>
    <dbReference type="NCBI Taxonomy" id="314037"/>
    <lineage>
        <taxon>Eukaryota</taxon>
        <taxon>Fungi</taxon>
        <taxon>Dikarya</taxon>
        <taxon>Ascomycota</taxon>
        <taxon>Pezizomycotina</taxon>
        <taxon>Sordariomycetes</taxon>
        <taxon>Sordariomycetidae</taxon>
        <taxon>Sordariales</taxon>
        <taxon>Podosporaceae</taxon>
        <taxon>Podospora</taxon>
    </lineage>
</organism>
<dbReference type="EMBL" id="JAULSO010000003">
    <property type="protein sequence ID" value="KAK3685853.1"/>
    <property type="molecule type" value="Genomic_DNA"/>
</dbReference>
<name>A0AAE0X6J6_9PEZI</name>
<proteinExistence type="predicted"/>
<feature type="transmembrane region" description="Helical" evidence="1">
    <location>
        <begin position="18"/>
        <end position="34"/>
    </location>
</feature>
<keyword evidence="1" id="KW-1133">Transmembrane helix</keyword>
<gene>
    <name evidence="2" type="ORF">B0T22DRAFT_232325</name>
</gene>
<reference evidence="2" key="1">
    <citation type="journal article" date="2023" name="Mol. Phylogenet. Evol.">
        <title>Genome-scale phylogeny and comparative genomics of the fungal order Sordariales.</title>
        <authorList>
            <person name="Hensen N."/>
            <person name="Bonometti L."/>
            <person name="Westerberg I."/>
            <person name="Brannstrom I.O."/>
            <person name="Guillou S."/>
            <person name="Cros-Aarteil S."/>
            <person name="Calhoun S."/>
            <person name="Haridas S."/>
            <person name="Kuo A."/>
            <person name="Mondo S."/>
            <person name="Pangilinan J."/>
            <person name="Riley R."/>
            <person name="LaButti K."/>
            <person name="Andreopoulos B."/>
            <person name="Lipzen A."/>
            <person name="Chen C."/>
            <person name="Yan M."/>
            <person name="Daum C."/>
            <person name="Ng V."/>
            <person name="Clum A."/>
            <person name="Steindorff A."/>
            <person name="Ohm R.A."/>
            <person name="Martin F."/>
            <person name="Silar P."/>
            <person name="Natvig D.O."/>
            <person name="Lalanne C."/>
            <person name="Gautier V."/>
            <person name="Ament-Velasquez S.L."/>
            <person name="Kruys A."/>
            <person name="Hutchinson M.I."/>
            <person name="Powell A.J."/>
            <person name="Barry K."/>
            <person name="Miller A.N."/>
            <person name="Grigoriev I.V."/>
            <person name="Debuchy R."/>
            <person name="Gladieux P."/>
            <person name="Hiltunen Thoren M."/>
            <person name="Johannesson H."/>
        </authorList>
    </citation>
    <scope>NUCLEOTIDE SEQUENCE</scope>
    <source>
        <strain evidence="2">CBS 314.62</strain>
    </source>
</reference>